<proteinExistence type="predicted"/>
<dbReference type="Proteomes" id="UP000652013">
    <property type="component" value="Unassembled WGS sequence"/>
</dbReference>
<dbReference type="SUPFAM" id="SSF103647">
    <property type="entry name" value="TSP type-3 repeat"/>
    <property type="match status" value="1"/>
</dbReference>
<name>A0A8J3Y3P5_9ACTN</name>
<organism evidence="2 3">
    <name type="scientific">Spirilliplanes yamanashiensis</name>
    <dbReference type="NCBI Taxonomy" id="42233"/>
    <lineage>
        <taxon>Bacteria</taxon>
        <taxon>Bacillati</taxon>
        <taxon>Actinomycetota</taxon>
        <taxon>Actinomycetes</taxon>
        <taxon>Micromonosporales</taxon>
        <taxon>Micromonosporaceae</taxon>
        <taxon>Spirilliplanes</taxon>
    </lineage>
</organism>
<dbReference type="AlphaFoldDB" id="A0A8J3Y3P5"/>
<dbReference type="EMBL" id="BOOY01000003">
    <property type="protein sequence ID" value="GIJ01101.1"/>
    <property type="molecule type" value="Genomic_DNA"/>
</dbReference>
<accession>A0A8J3Y3P5</accession>
<comment type="caution">
    <text evidence="2">The sequence shown here is derived from an EMBL/GenBank/DDBJ whole genome shotgun (WGS) entry which is preliminary data.</text>
</comment>
<dbReference type="RefSeq" id="WP_203936440.1">
    <property type="nucleotide sequence ID" value="NZ_BAAAGJ010000005.1"/>
</dbReference>
<evidence type="ECO:0000256" key="1">
    <source>
        <dbReference type="SAM" id="MobiDB-lite"/>
    </source>
</evidence>
<dbReference type="GO" id="GO:0005509">
    <property type="term" value="F:calcium ion binding"/>
    <property type="evidence" value="ECO:0007669"/>
    <property type="project" value="InterPro"/>
</dbReference>
<gene>
    <name evidence="2" type="ORF">Sya03_04530</name>
</gene>
<evidence type="ECO:0000313" key="3">
    <source>
        <dbReference type="Proteomes" id="UP000652013"/>
    </source>
</evidence>
<dbReference type="InterPro" id="IPR028974">
    <property type="entry name" value="TSP_type-3_rpt"/>
</dbReference>
<sequence length="277" mass="27803">MSDFDAVLERLLTDPGFAAALAAAPGPALAGYDLTPDEVALLCSQAGGDCAPPSQVERRVTKSSAFGLFGPLLGGGAEQGFGAAPAGASGFGGGTAYHSVPGDDAGPPPGLGVVPAPAPAVVELGPAERAVSGFGAAPAGSAGFGAAPAEASPLARGVASVVTTAAQAGYEAVRAREDAGLGGPVGDGAAPEGYRNRVDADGDGRWDPATYRGRADGGVDILVDLDGDGRADFAGHDDDRDNRVDRAHYDRDHDGVFETVMYDDDGDGWLDRTVRRK</sequence>
<reference evidence="2" key="1">
    <citation type="submission" date="2021-01" db="EMBL/GenBank/DDBJ databases">
        <title>Whole genome shotgun sequence of Spirilliplanes yamanashiensis NBRC 15828.</title>
        <authorList>
            <person name="Komaki H."/>
            <person name="Tamura T."/>
        </authorList>
    </citation>
    <scope>NUCLEOTIDE SEQUENCE</scope>
    <source>
        <strain evidence="2">NBRC 15828</strain>
    </source>
</reference>
<feature type="region of interest" description="Disordered" evidence="1">
    <location>
        <begin position="179"/>
        <end position="202"/>
    </location>
</feature>
<keyword evidence="3" id="KW-1185">Reference proteome</keyword>
<protein>
    <submittedName>
        <fullName evidence="2">Uncharacterized protein</fullName>
    </submittedName>
</protein>
<evidence type="ECO:0000313" key="2">
    <source>
        <dbReference type="EMBL" id="GIJ01101.1"/>
    </source>
</evidence>